<sequence length="299" mass="30492">MSQLRSVSGRLLAALLLLTVAACDDAEIRPDYRLASNPASVAMSVGQQVAVGVRWEGQPLPNAVVTWRASPDSIVGVVIGAGEVATLMGRRAGATVVTATATDGRQLVSAPVSVTVAPRACQLGGIMVSPAAAAVVVGGRAHFTVPLVPPPPCGSADGRVDFRIVDTTVASVDTLGSVTGRRIGVTTLLVSPRGNPGMTAAATITVVGGGSIDPTPVVTPSMVDVVVGDTVRLRGTFPRFPNAPTGSSELHYRSADTTIVTITPDGLLRAVRVGQTHVRAIAVADSAYWTAVPVTVRAP</sequence>
<comment type="caution">
    <text evidence="2">The sequence shown here is derived from an EMBL/GenBank/DDBJ whole genome shotgun (WGS) entry which is preliminary data.</text>
</comment>
<dbReference type="RefSeq" id="WP_284350775.1">
    <property type="nucleotide sequence ID" value="NZ_BRXS01000004.1"/>
</dbReference>
<keyword evidence="1" id="KW-0732">Signal</keyword>
<dbReference type="Proteomes" id="UP001161325">
    <property type="component" value="Unassembled WGS sequence"/>
</dbReference>
<accession>A0AA37Q7W8</accession>
<dbReference type="EMBL" id="BRXS01000004">
    <property type="protein sequence ID" value="GLC26317.1"/>
    <property type="molecule type" value="Genomic_DNA"/>
</dbReference>
<evidence type="ECO:0000256" key="1">
    <source>
        <dbReference type="SAM" id="SignalP"/>
    </source>
</evidence>
<feature type="chain" id="PRO_5041296139" description="Bacterial Ig-like domain (Group 2)" evidence="1">
    <location>
        <begin position="27"/>
        <end position="299"/>
    </location>
</feature>
<gene>
    <name evidence="2" type="ORF">rosag_28300</name>
</gene>
<evidence type="ECO:0008006" key="4">
    <source>
        <dbReference type="Google" id="ProtNLM"/>
    </source>
</evidence>
<evidence type="ECO:0000313" key="2">
    <source>
        <dbReference type="EMBL" id="GLC26317.1"/>
    </source>
</evidence>
<dbReference type="PROSITE" id="PS51257">
    <property type="entry name" value="PROKAR_LIPOPROTEIN"/>
    <property type="match status" value="1"/>
</dbReference>
<organism evidence="2 3">
    <name type="scientific">Roseisolibacter agri</name>
    <dbReference type="NCBI Taxonomy" id="2014610"/>
    <lineage>
        <taxon>Bacteria</taxon>
        <taxon>Pseudomonadati</taxon>
        <taxon>Gemmatimonadota</taxon>
        <taxon>Gemmatimonadia</taxon>
        <taxon>Gemmatimonadales</taxon>
        <taxon>Gemmatimonadaceae</taxon>
        <taxon>Roseisolibacter</taxon>
    </lineage>
</organism>
<evidence type="ECO:0000313" key="3">
    <source>
        <dbReference type="Proteomes" id="UP001161325"/>
    </source>
</evidence>
<dbReference type="AlphaFoldDB" id="A0AA37Q7W8"/>
<protein>
    <recommendedName>
        <fullName evidence="4">Bacterial Ig-like domain (Group 2)</fullName>
    </recommendedName>
</protein>
<dbReference type="SUPFAM" id="SSF49373">
    <property type="entry name" value="Invasin/intimin cell-adhesion fragments"/>
    <property type="match status" value="2"/>
</dbReference>
<dbReference type="Gene3D" id="2.60.40.1080">
    <property type="match status" value="3"/>
</dbReference>
<dbReference type="InterPro" id="IPR008964">
    <property type="entry name" value="Invasin/intimin_cell_adhesion"/>
</dbReference>
<proteinExistence type="predicted"/>
<keyword evidence="3" id="KW-1185">Reference proteome</keyword>
<feature type="signal peptide" evidence="1">
    <location>
        <begin position="1"/>
        <end position="26"/>
    </location>
</feature>
<reference evidence="2" key="1">
    <citation type="submission" date="2022-08" db="EMBL/GenBank/DDBJ databases">
        <title>Draft genome sequencing of Roseisolibacter agri AW1220.</title>
        <authorList>
            <person name="Tobiishi Y."/>
            <person name="Tonouchi A."/>
        </authorList>
    </citation>
    <scope>NUCLEOTIDE SEQUENCE</scope>
    <source>
        <strain evidence="2">AW1220</strain>
    </source>
</reference>
<name>A0AA37Q7W8_9BACT</name>